<sequence length="201" mass="21552">MPLGIAFNSFLISILCPFNVNAESTSNSTLSLAFGNGFVDIAALTTLIGSSAAESLLLGDRGFGGLAWAAISAFGALFVIKACVTGASASWLRVTLGVRNVVSDEALGTALSLERGRNNDEKARRNLGEALGIICKNVARKTVTSAETFRESTTVCRDVYAFDRSTLNLVCHNRSDYQRHGYGSGRRSHSYQRGLDAWLHV</sequence>
<feature type="chain" id="PRO_5002164306" evidence="1">
    <location>
        <begin position="23"/>
        <end position="201"/>
    </location>
</feature>
<proteinExistence type="predicted"/>
<feature type="signal peptide" evidence="1">
    <location>
        <begin position="1"/>
        <end position="22"/>
    </location>
</feature>
<dbReference type="HOGENOM" id="CLU_1360893_0_0_1"/>
<dbReference type="InParanoid" id="A0A0C3FBG6"/>
<evidence type="ECO:0000313" key="3">
    <source>
        <dbReference type="Proteomes" id="UP000054166"/>
    </source>
</evidence>
<name>A0A0C3FBG6_PILCF</name>
<keyword evidence="1" id="KW-0732">Signal</keyword>
<dbReference type="Proteomes" id="UP000054166">
    <property type="component" value="Unassembled WGS sequence"/>
</dbReference>
<dbReference type="EMBL" id="KN833029">
    <property type="protein sequence ID" value="KIM77046.1"/>
    <property type="molecule type" value="Genomic_DNA"/>
</dbReference>
<gene>
    <name evidence="2" type="ORF">PILCRDRAFT_825804</name>
</gene>
<evidence type="ECO:0000256" key="1">
    <source>
        <dbReference type="SAM" id="SignalP"/>
    </source>
</evidence>
<dbReference type="OrthoDB" id="3024632at2759"/>
<evidence type="ECO:0000313" key="2">
    <source>
        <dbReference type="EMBL" id="KIM77046.1"/>
    </source>
</evidence>
<protein>
    <submittedName>
        <fullName evidence="2">Uncharacterized protein</fullName>
    </submittedName>
</protein>
<reference evidence="3" key="2">
    <citation type="submission" date="2015-01" db="EMBL/GenBank/DDBJ databases">
        <title>Evolutionary Origins and Diversification of the Mycorrhizal Mutualists.</title>
        <authorList>
            <consortium name="DOE Joint Genome Institute"/>
            <consortium name="Mycorrhizal Genomics Consortium"/>
            <person name="Kohler A."/>
            <person name="Kuo A."/>
            <person name="Nagy L.G."/>
            <person name="Floudas D."/>
            <person name="Copeland A."/>
            <person name="Barry K.W."/>
            <person name="Cichocki N."/>
            <person name="Veneault-Fourrey C."/>
            <person name="LaButti K."/>
            <person name="Lindquist E.A."/>
            <person name="Lipzen A."/>
            <person name="Lundell T."/>
            <person name="Morin E."/>
            <person name="Murat C."/>
            <person name="Riley R."/>
            <person name="Ohm R."/>
            <person name="Sun H."/>
            <person name="Tunlid A."/>
            <person name="Henrissat B."/>
            <person name="Grigoriev I.V."/>
            <person name="Hibbett D.S."/>
            <person name="Martin F."/>
        </authorList>
    </citation>
    <scope>NUCLEOTIDE SEQUENCE [LARGE SCALE GENOMIC DNA]</scope>
    <source>
        <strain evidence="3">F 1598</strain>
    </source>
</reference>
<accession>A0A0C3FBG6</accession>
<keyword evidence="3" id="KW-1185">Reference proteome</keyword>
<reference evidence="2 3" key="1">
    <citation type="submission" date="2014-04" db="EMBL/GenBank/DDBJ databases">
        <authorList>
            <consortium name="DOE Joint Genome Institute"/>
            <person name="Kuo A."/>
            <person name="Tarkka M."/>
            <person name="Buscot F."/>
            <person name="Kohler A."/>
            <person name="Nagy L.G."/>
            <person name="Floudas D."/>
            <person name="Copeland A."/>
            <person name="Barry K.W."/>
            <person name="Cichocki N."/>
            <person name="Veneault-Fourrey C."/>
            <person name="LaButti K."/>
            <person name="Lindquist E.A."/>
            <person name="Lipzen A."/>
            <person name="Lundell T."/>
            <person name="Morin E."/>
            <person name="Murat C."/>
            <person name="Sun H."/>
            <person name="Tunlid A."/>
            <person name="Henrissat B."/>
            <person name="Grigoriev I.V."/>
            <person name="Hibbett D.S."/>
            <person name="Martin F."/>
            <person name="Nordberg H.P."/>
            <person name="Cantor M.N."/>
            <person name="Hua S.X."/>
        </authorList>
    </citation>
    <scope>NUCLEOTIDE SEQUENCE [LARGE SCALE GENOMIC DNA]</scope>
    <source>
        <strain evidence="2 3">F 1598</strain>
    </source>
</reference>
<organism evidence="2 3">
    <name type="scientific">Piloderma croceum (strain F 1598)</name>
    <dbReference type="NCBI Taxonomy" id="765440"/>
    <lineage>
        <taxon>Eukaryota</taxon>
        <taxon>Fungi</taxon>
        <taxon>Dikarya</taxon>
        <taxon>Basidiomycota</taxon>
        <taxon>Agaricomycotina</taxon>
        <taxon>Agaricomycetes</taxon>
        <taxon>Agaricomycetidae</taxon>
        <taxon>Atheliales</taxon>
        <taxon>Atheliaceae</taxon>
        <taxon>Piloderma</taxon>
    </lineage>
</organism>
<dbReference type="AlphaFoldDB" id="A0A0C3FBG6"/>